<evidence type="ECO:0000313" key="8">
    <source>
        <dbReference type="Proteomes" id="UP000748756"/>
    </source>
</evidence>
<feature type="compositionally biased region" description="Polar residues" evidence="6">
    <location>
        <begin position="573"/>
        <end position="584"/>
    </location>
</feature>
<evidence type="ECO:0000256" key="6">
    <source>
        <dbReference type="SAM" id="MobiDB-lite"/>
    </source>
</evidence>
<evidence type="ECO:0000313" key="7">
    <source>
        <dbReference type="EMBL" id="KAF9150017.1"/>
    </source>
</evidence>
<keyword evidence="4" id="KW-0804">Transcription</keyword>
<evidence type="ECO:0000256" key="3">
    <source>
        <dbReference type="ARBA" id="ARBA00023015"/>
    </source>
</evidence>
<proteinExistence type="predicted"/>
<feature type="region of interest" description="Disordered" evidence="6">
    <location>
        <begin position="1"/>
        <end position="60"/>
    </location>
</feature>
<dbReference type="PANTHER" id="PTHR47338:SF5">
    <property type="entry name" value="ZN(II)2CYS6 TRANSCRIPTION FACTOR (EUROFUNG)"/>
    <property type="match status" value="1"/>
</dbReference>
<feature type="compositionally biased region" description="Low complexity" evidence="6">
    <location>
        <begin position="30"/>
        <end position="54"/>
    </location>
</feature>
<organism evidence="7 8">
    <name type="scientific">Linnemannia schmuckeri</name>
    <dbReference type="NCBI Taxonomy" id="64567"/>
    <lineage>
        <taxon>Eukaryota</taxon>
        <taxon>Fungi</taxon>
        <taxon>Fungi incertae sedis</taxon>
        <taxon>Mucoromycota</taxon>
        <taxon>Mortierellomycotina</taxon>
        <taxon>Mortierellomycetes</taxon>
        <taxon>Mortierellales</taxon>
        <taxon>Mortierellaceae</taxon>
        <taxon>Linnemannia</taxon>
    </lineage>
</organism>
<comment type="subcellular location">
    <subcellularLocation>
        <location evidence="1">Nucleus</location>
    </subcellularLocation>
</comment>
<dbReference type="Proteomes" id="UP000748756">
    <property type="component" value="Unassembled WGS sequence"/>
</dbReference>
<evidence type="ECO:0000256" key="1">
    <source>
        <dbReference type="ARBA" id="ARBA00004123"/>
    </source>
</evidence>
<feature type="compositionally biased region" description="Low complexity" evidence="6">
    <location>
        <begin position="678"/>
        <end position="691"/>
    </location>
</feature>
<dbReference type="OrthoDB" id="2123952at2759"/>
<dbReference type="GO" id="GO:0008270">
    <property type="term" value="F:zinc ion binding"/>
    <property type="evidence" value="ECO:0007669"/>
    <property type="project" value="InterPro"/>
</dbReference>
<name>A0A9P5S0T9_9FUNG</name>
<comment type="caution">
    <text evidence="7">The sequence shown here is derived from an EMBL/GenBank/DDBJ whole genome shotgun (WGS) entry which is preliminary data.</text>
</comment>
<keyword evidence="2" id="KW-0479">Metal-binding</keyword>
<dbReference type="InterPro" id="IPR050815">
    <property type="entry name" value="TF_fung"/>
</dbReference>
<evidence type="ECO:0000256" key="4">
    <source>
        <dbReference type="ARBA" id="ARBA00023163"/>
    </source>
</evidence>
<feature type="region of interest" description="Disordered" evidence="6">
    <location>
        <begin position="626"/>
        <end position="645"/>
    </location>
</feature>
<dbReference type="CDD" id="cd12148">
    <property type="entry name" value="fungal_TF_MHR"/>
    <property type="match status" value="1"/>
</dbReference>
<evidence type="ECO:0000256" key="2">
    <source>
        <dbReference type="ARBA" id="ARBA00022723"/>
    </source>
</evidence>
<keyword evidence="5" id="KW-0539">Nucleus</keyword>
<gene>
    <name evidence="7" type="ORF">BG015_008170</name>
</gene>
<keyword evidence="8" id="KW-1185">Reference proteome</keyword>
<feature type="compositionally biased region" description="Polar residues" evidence="6">
    <location>
        <begin position="1"/>
        <end position="22"/>
    </location>
</feature>
<keyword evidence="3" id="KW-0805">Transcription regulation</keyword>
<feature type="region of interest" description="Disordered" evidence="6">
    <location>
        <begin position="573"/>
        <end position="609"/>
    </location>
</feature>
<feature type="region of interest" description="Disordered" evidence="6">
    <location>
        <begin position="656"/>
        <end position="720"/>
    </location>
</feature>
<reference evidence="7" key="1">
    <citation type="journal article" date="2020" name="Fungal Divers.">
        <title>Resolving the Mortierellaceae phylogeny through synthesis of multi-gene phylogenetics and phylogenomics.</title>
        <authorList>
            <person name="Vandepol N."/>
            <person name="Liber J."/>
            <person name="Desiro A."/>
            <person name="Na H."/>
            <person name="Kennedy M."/>
            <person name="Barry K."/>
            <person name="Grigoriev I.V."/>
            <person name="Miller A.N."/>
            <person name="O'Donnell K."/>
            <person name="Stajich J.E."/>
            <person name="Bonito G."/>
        </authorList>
    </citation>
    <scope>NUCLEOTIDE SEQUENCE</scope>
    <source>
        <strain evidence="7">NRRL 6426</strain>
    </source>
</reference>
<evidence type="ECO:0000256" key="5">
    <source>
        <dbReference type="ARBA" id="ARBA00023242"/>
    </source>
</evidence>
<dbReference type="AlphaFoldDB" id="A0A9P5S0T9"/>
<accession>A0A9P5S0T9</accession>
<protein>
    <submittedName>
        <fullName evidence="7">Uncharacterized protein</fullName>
    </submittedName>
</protein>
<sequence length="720" mass="80206">MQLQSPTYTDSTKGPIQTTTAGSRDLQHRGSALALSNSNNHNHSSGSSSSNNNNDAESKRRKMTQACDYCRQKRTKQCQATLPPMRLSRHPLRLHPLQKMRSHSPQGARPRGPPGCQVAIDHTSGRQIVKPKPARNIGLLQLTHYGNLRPRFDTLRTFYSLHHSYFSNHNQSDNLMRRLTEEGHIPSLEAQSLFEHCFQDVDNFDPKEFLKGYAERKINSSLLNAICIVAARFSDHPDIVQLPPYLSGEPYAEKMREKVMNLIDEATISKPLHALFILSFYEHNAWSGPKDWRLKQHRQVYHRFWTLNYTTSSSPTIDRPDGLKASGIGGGDHWRGGGRQWHSEDHIDSAGDNTQRSIFSQDFGQAAGGMTTSRLRTGQHINGNTLESDKCPSDSSSEFAVLEGRLSTWIKTIEEEVPLTPKELVESEDNVAYMILTYYMTVIKLHRPIIALENVIDASYVDQSRVWCAEAATKITKIVEQFNEIDIKYRKHLFVFRYSPEPLCKSSVPLDYAPYNQHISSDDALAANVKLCLNVRLHFLKASSPHWTVSARLYFILQDLYSGQVRVDTQGDLSTVTSTDATPQGRSGSESRSNRASSSETGHSSMSVSLEDVRIDHTLDHQDVSEADTALTRQQSLTPPGFTTSNMVSITISSDSRSDGAAVQGSSEIGFDHGEADLGGSTTLAAGSTSTKRPSKKAKKMPFLSRPILPRPLMPGSSAP</sequence>
<dbReference type="CDD" id="cd00067">
    <property type="entry name" value="GAL4"/>
    <property type="match status" value="1"/>
</dbReference>
<dbReference type="GO" id="GO:0005634">
    <property type="term" value="C:nucleus"/>
    <property type="evidence" value="ECO:0007669"/>
    <property type="project" value="UniProtKB-SubCell"/>
</dbReference>
<feature type="compositionally biased region" description="Polar residues" evidence="6">
    <location>
        <begin position="631"/>
        <end position="645"/>
    </location>
</feature>
<dbReference type="PANTHER" id="PTHR47338">
    <property type="entry name" value="ZN(II)2CYS6 TRANSCRIPTION FACTOR (EUROFUNG)-RELATED"/>
    <property type="match status" value="1"/>
</dbReference>
<dbReference type="InterPro" id="IPR001138">
    <property type="entry name" value="Zn2Cys6_DnaBD"/>
</dbReference>
<feature type="compositionally biased region" description="Low complexity" evidence="6">
    <location>
        <begin position="585"/>
        <end position="600"/>
    </location>
</feature>
<dbReference type="EMBL" id="JAAAUQ010000463">
    <property type="protein sequence ID" value="KAF9150017.1"/>
    <property type="molecule type" value="Genomic_DNA"/>
</dbReference>
<dbReference type="GO" id="GO:0000981">
    <property type="term" value="F:DNA-binding transcription factor activity, RNA polymerase II-specific"/>
    <property type="evidence" value="ECO:0007669"/>
    <property type="project" value="InterPro"/>
</dbReference>